<keyword evidence="1" id="KW-1133">Transmembrane helix</keyword>
<comment type="caution">
    <text evidence="2">The sequence shown here is derived from an EMBL/GenBank/DDBJ whole genome shotgun (WGS) entry which is preliminary data.</text>
</comment>
<dbReference type="EMBL" id="PFEF01000003">
    <property type="protein sequence ID" value="PJE64845.1"/>
    <property type="molecule type" value="Genomic_DNA"/>
</dbReference>
<dbReference type="AlphaFoldDB" id="A0A2M8KY31"/>
<feature type="transmembrane region" description="Helical" evidence="1">
    <location>
        <begin position="12"/>
        <end position="33"/>
    </location>
</feature>
<keyword evidence="1" id="KW-0812">Transmembrane</keyword>
<keyword evidence="1" id="KW-0472">Membrane</keyword>
<reference evidence="3" key="1">
    <citation type="submission" date="2017-09" db="EMBL/GenBank/DDBJ databases">
        <title>Depth-based differentiation of microbial function through sediment-hosted aquifers and enrichment of novel symbionts in the deep terrestrial subsurface.</title>
        <authorList>
            <person name="Probst A.J."/>
            <person name="Ladd B."/>
            <person name="Jarett J.K."/>
            <person name="Geller-Mcgrath D.E."/>
            <person name="Sieber C.M.K."/>
            <person name="Emerson J.B."/>
            <person name="Anantharaman K."/>
            <person name="Thomas B.C."/>
            <person name="Malmstrom R."/>
            <person name="Stieglmeier M."/>
            <person name="Klingl A."/>
            <person name="Woyke T."/>
            <person name="Ryan C.M."/>
            <person name="Banfield J.F."/>
        </authorList>
    </citation>
    <scope>NUCLEOTIDE SEQUENCE [LARGE SCALE GENOMIC DNA]</scope>
</reference>
<name>A0A2M8KY31_9BACT</name>
<accession>A0A2M8KY31</accession>
<proteinExistence type="predicted"/>
<evidence type="ECO:0000313" key="3">
    <source>
        <dbReference type="Proteomes" id="UP000229098"/>
    </source>
</evidence>
<evidence type="ECO:0000313" key="2">
    <source>
        <dbReference type="EMBL" id="PJE64845.1"/>
    </source>
</evidence>
<dbReference type="Proteomes" id="UP000229098">
    <property type="component" value="Unassembled WGS sequence"/>
</dbReference>
<sequence>MRKKNTIFSELTGYPSTVVFIIVTLSIAFMLAIHQYDIQNLKRHINTLERESNAPANIINKNDFSY</sequence>
<evidence type="ECO:0000256" key="1">
    <source>
        <dbReference type="SAM" id="Phobius"/>
    </source>
</evidence>
<gene>
    <name evidence="2" type="ORF">COU90_01105</name>
</gene>
<protein>
    <submittedName>
        <fullName evidence="2">Uncharacterized protein</fullName>
    </submittedName>
</protein>
<organism evidence="2 3">
    <name type="scientific">Candidatus Ryanbacteria bacterium CG10_big_fil_rev_8_21_14_0_10_43_42</name>
    <dbReference type="NCBI Taxonomy" id="1974864"/>
    <lineage>
        <taxon>Bacteria</taxon>
        <taxon>Candidatus Ryaniibacteriota</taxon>
    </lineage>
</organism>